<dbReference type="REBASE" id="376833">
    <property type="entry name" value="R2.SspQMT28ORF25240P"/>
</dbReference>
<dbReference type="RefSeq" id="WP_153290378.1">
    <property type="nucleotide sequence ID" value="NZ_CP045643.1"/>
</dbReference>
<evidence type="ECO:0000259" key="4">
    <source>
        <dbReference type="Pfam" id="PF09126"/>
    </source>
</evidence>
<dbReference type="GO" id="GO:0009307">
    <property type="term" value="P:DNA restriction-modification system"/>
    <property type="evidence" value="ECO:0007669"/>
    <property type="project" value="InterPro"/>
</dbReference>
<name>A0A5Q0LGK5_9ACTN</name>
<dbReference type="InterPro" id="IPR011335">
    <property type="entry name" value="Restrct_endonuc-II-like"/>
</dbReference>
<evidence type="ECO:0000256" key="3">
    <source>
        <dbReference type="ARBA" id="ARBA00022801"/>
    </source>
</evidence>
<keyword evidence="1" id="KW-0540">Nuclease</keyword>
<dbReference type="InterPro" id="IPR037057">
    <property type="entry name" value="DNA_rep_MutH/T2_RE_sf"/>
</dbReference>
<dbReference type="AlphaFoldDB" id="A0A5Q0LGK5"/>
<keyword evidence="2 5" id="KW-0255">Endonuclease</keyword>
<feature type="domain" description="Type II restriction enzyme NaeI" evidence="4">
    <location>
        <begin position="30"/>
        <end position="314"/>
    </location>
</feature>
<dbReference type="InterPro" id="IPR036388">
    <property type="entry name" value="WH-like_DNA-bd_sf"/>
</dbReference>
<organism evidence="5 6">
    <name type="scientific">Streptomyces fagopyri</name>
    <dbReference type="NCBI Taxonomy" id="2662397"/>
    <lineage>
        <taxon>Bacteria</taxon>
        <taxon>Bacillati</taxon>
        <taxon>Actinomycetota</taxon>
        <taxon>Actinomycetes</taxon>
        <taxon>Kitasatosporales</taxon>
        <taxon>Streptomycetaceae</taxon>
        <taxon>Streptomyces</taxon>
    </lineage>
</organism>
<dbReference type="EMBL" id="CP045643">
    <property type="protein sequence ID" value="QFZ76138.1"/>
    <property type="molecule type" value="Genomic_DNA"/>
</dbReference>
<dbReference type="GO" id="GO:0003677">
    <property type="term" value="F:DNA binding"/>
    <property type="evidence" value="ECO:0007669"/>
    <property type="project" value="InterPro"/>
</dbReference>
<reference evidence="5 6" key="1">
    <citation type="submission" date="2019-10" db="EMBL/GenBank/DDBJ databases">
        <title>A novel species.</title>
        <authorList>
            <person name="Gao J."/>
        </authorList>
    </citation>
    <scope>NUCLEOTIDE SEQUENCE [LARGE SCALE GENOMIC DNA]</scope>
    <source>
        <strain evidence="5 6">QMT-28</strain>
    </source>
</reference>
<keyword evidence="3" id="KW-0378">Hydrolase</keyword>
<dbReference type="Pfam" id="PF09126">
    <property type="entry name" value="NaeI"/>
    <property type="match status" value="1"/>
</dbReference>
<dbReference type="SUPFAM" id="SSF52980">
    <property type="entry name" value="Restriction endonuclease-like"/>
    <property type="match status" value="1"/>
</dbReference>
<dbReference type="Gene3D" id="3.40.600.10">
    <property type="entry name" value="DNA mismatch repair MutH/Restriction endonuclease, type II"/>
    <property type="match status" value="1"/>
</dbReference>
<evidence type="ECO:0000313" key="6">
    <source>
        <dbReference type="Proteomes" id="UP000326179"/>
    </source>
</evidence>
<dbReference type="InterPro" id="IPR015210">
    <property type="entry name" value="NaeI"/>
</dbReference>
<sequence length="326" mass="37029">MLPFEEADIKTAVSVALPNLAAGVDPELDRVYDRIMAQDPTGRRFARVLRDTIDQLLNGEVTGRYDWKALFKTEKTHAGTLVEINLQREFRFADGDAMDYQIADVDVDCKYSQQFGGWMIPPEAMDHLCLLAWADDYKSLWSIGLVRIRHEWLNTGNNRDLKLTIKAEHRDKIRWLWRDEALPENVLLHMDTADRAAVFASDSGQRRLNELFRRAQKRRIGRNVVRTVAQQKDYMKRVRGNGGSRSALRPEGILIMGDYASHREIAAQLGLPLPEEGEFVSARVVSARAHHQDAPVAVLDGKQWVLAQSDNPVESAPPLPSHTRQD</sequence>
<proteinExistence type="predicted"/>
<dbReference type="KEGG" id="sfy:GFH48_25275"/>
<dbReference type="GO" id="GO:0009036">
    <property type="term" value="F:type II site-specific deoxyribonuclease activity"/>
    <property type="evidence" value="ECO:0007669"/>
    <property type="project" value="InterPro"/>
</dbReference>
<dbReference type="Gene3D" id="1.10.10.10">
    <property type="entry name" value="Winged helix-like DNA-binding domain superfamily/Winged helix DNA-binding domain"/>
    <property type="match status" value="1"/>
</dbReference>
<protein>
    <submittedName>
        <fullName evidence="5">Restriction endonuclease</fullName>
    </submittedName>
</protein>
<evidence type="ECO:0000256" key="2">
    <source>
        <dbReference type="ARBA" id="ARBA00022759"/>
    </source>
</evidence>
<evidence type="ECO:0000256" key="1">
    <source>
        <dbReference type="ARBA" id="ARBA00022722"/>
    </source>
</evidence>
<keyword evidence="6" id="KW-1185">Reference proteome</keyword>
<gene>
    <name evidence="5" type="ORF">GFH48_25275</name>
</gene>
<accession>A0A5Q0LGK5</accession>
<dbReference type="CDD" id="cd22338">
    <property type="entry name" value="NaeI-like"/>
    <property type="match status" value="1"/>
</dbReference>
<evidence type="ECO:0000313" key="5">
    <source>
        <dbReference type="EMBL" id="QFZ76138.1"/>
    </source>
</evidence>
<dbReference type="Proteomes" id="UP000326179">
    <property type="component" value="Chromosome"/>
</dbReference>